<proteinExistence type="predicted"/>
<organism evidence="2 3">
    <name type="scientific">Rhipicephalus microplus</name>
    <name type="common">Cattle tick</name>
    <name type="synonym">Boophilus microplus</name>
    <dbReference type="NCBI Taxonomy" id="6941"/>
    <lineage>
        <taxon>Eukaryota</taxon>
        <taxon>Metazoa</taxon>
        <taxon>Ecdysozoa</taxon>
        <taxon>Arthropoda</taxon>
        <taxon>Chelicerata</taxon>
        <taxon>Arachnida</taxon>
        <taxon>Acari</taxon>
        <taxon>Parasitiformes</taxon>
        <taxon>Ixodida</taxon>
        <taxon>Ixodoidea</taxon>
        <taxon>Ixodidae</taxon>
        <taxon>Rhipicephalinae</taxon>
        <taxon>Rhipicephalus</taxon>
        <taxon>Boophilus</taxon>
    </lineage>
</organism>
<dbReference type="InterPro" id="IPR032718">
    <property type="entry name" value="PGBD4_Znf_C"/>
</dbReference>
<evidence type="ECO:0000313" key="3">
    <source>
        <dbReference type="Proteomes" id="UP000821866"/>
    </source>
</evidence>
<dbReference type="Pfam" id="PF13842">
    <property type="entry name" value="zf-Tnp_2"/>
    <property type="match status" value="1"/>
</dbReference>
<name>A0A9J6EJX7_RHIMP</name>
<evidence type="ECO:0000259" key="1">
    <source>
        <dbReference type="Pfam" id="PF13842"/>
    </source>
</evidence>
<dbReference type="AlphaFoldDB" id="A0A9J6EJX7"/>
<comment type="caution">
    <text evidence="2">The sequence shown here is derived from an EMBL/GenBank/DDBJ whole genome shotgun (WGS) entry which is preliminary data.</text>
</comment>
<dbReference type="EMBL" id="JABSTU010000004">
    <property type="protein sequence ID" value="KAH8034412.1"/>
    <property type="molecule type" value="Genomic_DNA"/>
</dbReference>
<reference evidence="2" key="1">
    <citation type="journal article" date="2020" name="Cell">
        <title>Large-Scale Comparative Analyses of Tick Genomes Elucidate Their Genetic Diversity and Vector Capacities.</title>
        <authorList>
            <consortium name="Tick Genome and Microbiome Consortium (TIGMIC)"/>
            <person name="Jia N."/>
            <person name="Wang J."/>
            <person name="Shi W."/>
            <person name="Du L."/>
            <person name="Sun Y."/>
            <person name="Zhan W."/>
            <person name="Jiang J.F."/>
            <person name="Wang Q."/>
            <person name="Zhang B."/>
            <person name="Ji P."/>
            <person name="Bell-Sakyi L."/>
            <person name="Cui X.M."/>
            <person name="Yuan T.T."/>
            <person name="Jiang B.G."/>
            <person name="Yang W.F."/>
            <person name="Lam T.T."/>
            <person name="Chang Q.C."/>
            <person name="Ding S.J."/>
            <person name="Wang X.J."/>
            <person name="Zhu J.G."/>
            <person name="Ruan X.D."/>
            <person name="Zhao L."/>
            <person name="Wei J.T."/>
            <person name="Ye R.Z."/>
            <person name="Que T.C."/>
            <person name="Du C.H."/>
            <person name="Zhou Y.H."/>
            <person name="Cheng J.X."/>
            <person name="Dai P.F."/>
            <person name="Guo W.B."/>
            <person name="Han X.H."/>
            <person name="Huang E.J."/>
            <person name="Li L.F."/>
            <person name="Wei W."/>
            <person name="Gao Y.C."/>
            <person name="Liu J.Z."/>
            <person name="Shao H.Z."/>
            <person name="Wang X."/>
            <person name="Wang C.C."/>
            <person name="Yang T.C."/>
            <person name="Huo Q.B."/>
            <person name="Li W."/>
            <person name="Chen H.Y."/>
            <person name="Chen S.E."/>
            <person name="Zhou L.G."/>
            <person name="Ni X.B."/>
            <person name="Tian J.H."/>
            <person name="Sheng Y."/>
            <person name="Liu T."/>
            <person name="Pan Y.S."/>
            <person name="Xia L.Y."/>
            <person name="Li J."/>
            <person name="Zhao F."/>
            <person name="Cao W.C."/>
        </authorList>
    </citation>
    <scope>NUCLEOTIDE SEQUENCE</scope>
    <source>
        <strain evidence="2">Rmic-2018</strain>
    </source>
</reference>
<reference evidence="2" key="2">
    <citation type="submission" date="2021-09" db="EMBL/GenBank/DDBJ databases">
        <authorList>
            <person name="Jia N."/>
            <person name="Wang J."/>
            <person name="Shi W."/>
            <person name="Du L."/>
            <person name="Sun Y."/>
            <person name="Zhan W."/>
            <person name="Jiang J."/>
            <person name="Wang Q."/>
            <person name="Zhang B."/>
            <person name="Ji P."/>
            <person name="Sakyi L.B."/>
            <person name="Cui X."/>
            <person name="Yuan T."/>
            <person name="Jiang B."/>
            <person name="Yang W."/>
            <person name="Lam T.T.-Y."/>
            <person name="Chang Q."/>
            <person name="Ding S."/>
            <person name="Wang X."/>
            <person name="Zhu J."/>
            <person name="Ruan X."/>
            <person name="Zhao L."/>
            <person name="Wei J."/>
            <person name="Que T."/>
            <person name="Du C."/>
            <person name="Cheng J."/>
            <person name="Dai P."/>
            <person name="Han X."/>
            <person name="Huang E."/>
            <person name="Gao Y."/>
            <person name="Liu J."/>
            <person name="Shao H."/>
            <person name="Ye R."/>
            <person name="Li L."/>
            <person name="Wei W."/>
            <person name="Wang X."/>
            <person name="Wang C."/>
            <person name="Huo Q."/>
            <person name="Li W."/>
            <person name="Guo W."/>
            <person name="Chen H."/>
            <person name="Chen S."/>
            <person name="Zhou L."/>
            <person name="Zhou L."/>
            <person name="Ni X."/>
            <person name="Tian J."/>
            <person name="Zhou Y."/>
            <person name="Sheng Y."/>
            <person name="Liu T."/>
            <person name="Pan Y."/>
            <person name="Xia L."/>
            <person name="Li J."/>
            <person name="Zhao F."/>
            <person name="Cao W."/>
        </authorList>
    </citation>
    <scope>NUCLEOTIDE SEQUENCE</scope>
    <source>
        <strain evidence="2">Rmic-2018</strain>
        <tissue evidence="2">Larvae</tissue>
    </source>
</reference>
<sequence>MVEEAFFWLLEVSIVNSFILMRLQLLKQGEKEQRHLQYRRNLIEQLVADVRARAGKRGPSARLDCEQRLDGKPHFIYKLPGQSSKDCAVCSDRKTKGGWRETVFFCKTCRNNPGLHPGECFERFHTLPKYRYIPLRQRGTDEINNRQVNFPQLSFSFVVPQTSEIVSDRNDRKVGKRLGPQRVN</sequence>
<dbReference type="Proteomes" id="UP000821866">
    <property type="component" value="Chromosome 2"/>
</dbReference>
<protein>
    <recommendedName>
        <fullName evidence="1">PiggyBac transposable element-derived protein 4 C-terminal zinc-finger domain-containing protein</fullName>
    </recommendedName>
</protein>
<accession>A0A9J6EJX7</accession>
<keyword evidence="3" id="KW-1185">Reference proteome</keyword>
<feature type="domain" description="PiggyBac transposable element-derived protein 4 C-terminal zinc-finger" evidence="1">
    <location>
        <begin position="71"/>
        <end position="125"/>
    </location>
</feature>
<evidence type="ECO:0000313" key="2">
    <source>
        <dbReference type="EMBL" id="KAH8034412.1"/>
    </source>
</evidence>
<gene>
    <name evidence="2" type="ORF">HPB51_023660</name>
</gene>